<protein>
    <submittedName>
        <fullName evidence="8">Dicarboxylate/amino acid:cation symporter</fullName>
    </submittedName>
</protein>
<proteinExistence type="predicted"/>
<dbReference type="GO" id="GO:0006835">
    <property type="term" value="P:dicarboxylic acid transport"/>
    <property type="evidence" value="ECO:0007669"/>
    <property type="project" value="TreeGrafter"/>
</dbReference>
<gene>
    <name evidence="8" type="ORF">ENE74_08640</name>
</gene>
<dbReference type="RefSeq" id="WP_127690435.1">
    <property type="nucleotide sequence ID" value="NZ_RZUL01000002.1"/>
</dbReference>
<dbReference type="InterPro" id="IPR001991">
    <property type="entry name" value="Na-dicarboxylate_symporter"/>
</dbReference>
<evidence type="ECO:0000313" key="8">
    <source>
        <dbReference type="EMBL" id="RVT42261.1"/>
    </source>
</evidence>
<dbReference type="InterPro" id="IPR036458">
    <property type="entry name" value="Na:dicarbo_symporter_sf"/>
</dbReference>
<evidence type="ECO:0000256" key="6">
    <source>
        <dbReference type="ARBA" id="ARBA00023136"/>
    </source>
</evidence>
<dbReference type="GO" id="GO:0005886">
    <property type="term" value="C:plasma membrane"/>
    <property type="evidence" value="ECO:0007669"/>
    <property type="project" value="UniProtKB-SubCell"/>
</dbReference>
<feature type="transmembrane region" description="Helical" evidence="7">
    <location>
        <begin position="167"/>
        <end position="186"/>
    </location>
</feature>
<keyword evidence="5 7" id="KW-1133">Transmembrane helix</keyword>
<keyword evidence="6 7" id="KW-0472">Membrane</keyword>
<keyword evidence="9" id="KW-1185">Reference proteome</keyword>
<keyword evidence="3" id="KW-1003">Cell membrane</keyword>
<evidence type="ECO:0000256" key="3">
    <source>
        <dbReference type="ARBA" id="ARBA00022475"/>
    </source>
</evidence>
<dbReference type="PRINTS" id="PR00173">
    <property type="entry name" value="EDTRNSPORT"/>
</dbReference>
<dbReference type="EMBL" id="RZUL01000002">
    <property type="protein sequence ID" value="RVT42261.1"/>
    <property type="molecule type" value="Genomic_DNA"/>
</dbReference>
<keyword evidence="2" id="KW-0813">Transport</keyword>
<dbReference type="AlphaFoldDB" id="A0A437J9T9"/>
<dbReference type="Proteomes" id="UP000282977">
    <property type="component" value="Unassembled WGS sequence"/>
</dbReference>
<dbReference type="SUPFAM" id="SSF118215">
    <property type="entry name" value="Proton glutamate symport protein"/>
    <property type="match status" value="1"/>
</dbReference>
<feature type="transmembrane region" description="Helical" evidence="7">
    <location>
        <begin position="351"/>
        <end position="377"/>
    </location>
</feature>
<evidence type="ECO:0000313" key="9">
    <source>
        <dbReference type="Proteomes" id="UP000282977"/>
    </source>
</evidence>
<feature type="transmembrane region" description="Helical" evidence="7">
    <location>
        <begin position="240"/>
        <end position="265"/>
    </location>
</feature>
<organism evidence="8 9">
    <name type="scientific">Sphingobium algorifonticola</name>
    <dbReference type="NCBI Taxonomy" id="2008318"/>
    <lineage>
        <taxon>Bacteria</taxon>
        <taxon>Pseudomonadati</taxon>
        <taxon>Pseudomonadota</taxon>
        <taxon>Alphaproteobacteria</taxon>
        <taxon>Sphingomonadales</taxon>
        <taxon>Sphingomonadaceae</taxon>
        <taxon>Sphingobium</taxon>
    </lineage>
</organism>
<dbReference type="PANTHER" id="PTHR42865">
    <property type="entry name" value="PROTON/GLUTAMATE-ASPARTATE SYMPORTER"/>
    <property type="match status" value="1"/>
</dbReference>
<comment type="caution">
    <text evidence="8">The sequence shown here is derived from an EMBL/GenBank/DDBJ whole genome shotgun (WGS) entry which is preliminary data.</text>
</comment>
<feature type="transmembrane region" description="Helical" evidence="7">
    <location>
        <begin position="94"/>
        <end position="115"/>
    </location>
</feature>
<feature type="transmembrane region" description="Helical" evidence="7">
    <location>
        <begin position="56"/>
        <end position="82"/>
    </location>
</feature>
<evidence type="ECO:0000256" key="1">
    <source>
        <dbReference type="ARBA" id="ARBA00004651"/>
    </source>
</evidence>
<dbReference type="Gene3D" id="1.10.3860.10">
    <property type="entry name" value="Sodium:dicarboxylate symporter"/>
    <property type="match status" value="1"/>
</dbReference>
<dbReference type="Pfam" id="PF00375">
    <property type="entry name" value="SDF"/>
    <property type="match status" value="1"/>
</dbReference>
<reference evidence="8 9" key="1">
    <citation type="submission" date="2019-01" db="EMBL/GenBank/DDBJ databases">
        <authorList>
            <person name="Chen W.-M."/>
        </authorList>
    </citation>
    <scope>NUCLEOTIDE SEQUENCE [LARGE SCALE GENOMIC DNA]</scope>
    <source>
        <strain evidence="8 9">TLA-22</strain>
    </source>
</reference>
<evidence type="ECO:0000256" key="5">
    <source>
        <dbReference type="ARBA" id="ARBA00022989"/>
    </source>
</evidence>
<keyword evidence="4 7" id="KW-0812">Transmembrane</keyword>
<sequence length="441" mass="45333">MTTGARPPIVRKLGLQVALAMLAGLLLGLAARQIGPIGQNGDPNILTQILGILGNIFVQLLKLIVPSLVVTAIIASIANIRALANPGRLVGQTLLWFAITAALSVAIGLALGLLLQPGLHSGVTAEVASAPKSVGGWLDFLKGLVPGNTLGLTASTKIGEDGATTSLSFNVLQLVVLAILIGAAAVRTGEKAEPFLAWNAAFLAIVRTLLRWIIRLTPLGTIGLFGTAVATYGWSALASLGWFAGAVYLGLALVLLGLYPVLLALNGLDPRVFFRKAWPAIQLGFVTRSSIGTLPVTELATETLGVKREYAAFVAPLAATTKMDGCASIYPAIAALFIAQFYGLPLGIGDYALIAFVSVLGSAATAGLTGAIVMLTLTLTTLGLPLEGVGLLLAIDPILDMGRTATNVAGQVLVGTIVAKREGLLDADRYAADVAPTALAL</sequence>
<comment type="subcellular location">
    <subcellularLocation>
        <location evidence="1">Cell membrane</location>
        <topology evidence="1">Multi-pass membrane protein</topology>
    </subcellularLocation>
</comment>
<name>A0A437J9T9_9SPHN</name>
<accession>A0A437J9T9</accession>
<dbReference type="PANTHER" id="PTHR42865:SF7">
    <property type="entry name" value="PROTON_GLUTAMATE-ASPARTATE SYMPORTER"/>
    <property type="match status" value="1"/>
</dbReference>
<feature type="transmembrane region" description="Helical" evidence="7">
    <location>
        <begin position="212"/>
        <end position="234"/>
    </location>
</feature>
<evidence type="ECO:0000256" key="4">
    <source>
        <dbReference type="ARBA" id="ARBA00022692"/>
    </source>
</evidence>
<evidence type="ECO:0000256" key="7">
    <source>
        <dbReference type="SAM" id="Phobius"/>
    </source>
</evidence>
<dbReference type="GO" id="GO:0015293">
    <property type="term" value="F:symporter activity"/>
    <property type="evidence" value="ECO:0007669"/>
    <property type="project" value="UniProtKB-KW"/>
</dbReference>
<evidence type="ECO:0000256" key="2">
    <source>
        <dbReference type="ARBA" id="ARBA00022448"/>
    </source>
</evidence>
<feature type="transmembrane region" description="Helical" evidence="7">
    <location>
        <begin position="327"/>
        <end position="345"/>
    </location>
</feature>
<dbReference type="OrthoDB" id="9766690at2"/>